<proteinExistence type="predicted"/>
<reference evidence="1" key="1">
    <citation type="submission" date="2023-11" db="EMBL/GenBank/DDBJ databases">
        <title>MicrobeMod: A computational toolkit for identifying prokaryotic methylation and restriction-modification with nanopore sequencing.</title>
        <authorList>
            <person name="Crits-Christoph A."/>
            <person name="Kang S.C."/>
            <person name="Lee H."/>
            <person name="Ostrov N."/>
        </authorList>
    </citation>
    <scope>NUCLEOTIDE SEQUENCE</scope>
    <source>
        <strain evidence="1">ATCC 51242</strain>
    </source>
</reference>
<comment type="caution">
    <text evidence="1">The sequence shown here is derived from an EMBL/GenBank/DDBJ whole genome shotgun (WGS) entry which is preliminary data.</text>
</comment>
<evidence type="ECO:0000313" key="1">
    <source>
        <dbReference type="EMBL" id="MDX5892428.1"/>
    </source>
</evidence>
<protein>
    <submittedName>
        <fullName evidence="1">Uncharacterized protein</fullName>
    </submittedName>
</protein>
<name>A0AB35T1V0_RUBRA</name>
<organism evidence="1 2">
    <name type="scientific">Rubrobacter radiotolerans</name>
    <name type="common">Arthrobacter radiotolerans</name>
    <dbReference type="NCBI Taxonomy" id="42256"/>
    <lineage>
        <taxon>Bacteria</taxon>
        <taxon>Bacillati</taxon>
        <taxon>Actinomycetota</taxon>
        <taxon>Rubrobacteria</taxon>
        <taxon>Rubrobacterales</taxon>
        <taxon>Rubrobacteraceae</taxon>
        <taxon>Rubrobacter</taxon>
    </lineage>
</organism>
<sequence length="143" mass="16203">MSSIHAEVERCLLDISPETARRAWGDVPEGVRRRIVLAALLFSRRFEAAVSEGALPDARDAQRFLMRLMGDVIDDFARLEGIPSEEATRFLGDVDNRDRILELNEVLDLYGLPENEKTLDALLLESVEDRPRRAAWADHWTSG</sequence>
<gene>
    <name evidence="1" type="ORF">SIL72_00160</name>
</gene>
<dbReference type="EMBL" id="JAWXXX010000001">
    <property type="protein sequence ID" value="MDX5892428.1"/>
    <property type="molecule type" value="Genomic_DNA"/>
</dbReference>
<dbReference type="RefSeq" id="WP_143534084.1">
    <property type="nucleotide sequence ID" value="NZ_CP007514.1"/>
</dbReference>
<accession>A0AB35T1V0</accession>
<evidence type="ECO:0000313" key="2">
    <source>
        <dbReference type="Proteomes" id="UP001281130"/>
    </source>
</evidence>
<dbReference type="AlphaFoldDB" id="A0AB35T1V0"/>
<dbReference type="Proteomes" id="UP001281130">
    <property type="component" value="Unassembled WGS sequence"/>
</dbReference>